<proteinExistence type="predicted"/>
<dbReference type="InterPro" id="IPR003593">
    <property type="entry name" value="AAA+_ATPase"/>
</dbReference>
<dbReference type="Pfam" id="PF00004">
    <property type="entry name" value="AAA"/>
    <property type="match status" value="1"/>
</dbReference>
<dbReference type="EMBL" id="MU865916">
    <property type="protein sequence ID" value="KAK4454778.1"/>
    <property type="molecule type" value="Genomic_DNA"/>
</dbReference>
<dbReference type="Pfam" id="PF22942">
    <property type="entry name" value="DUF7025"/>
    <property type="match status" value="1"/>
</dbReference>
<evidence type="ECO:0000313" key="3">
    <source>
        <dbReference type="EMBL" id="KAK4454778.1"/>
    </source>
</evidence>
<dbReference type="Proteomes" id="UP001321760">
    <property type="component" value="Unassembled WGS sequence"/>
</dbReference>
<sequence>MGEDALLSSFVDVSAGEERLKNLIADAPGKKELGDDEVPDVLYAVQYFNIAGKLIDSRVSDTPLDVVEYGMLDQGTRKKPVIEIRTRVSATNGNSNSGRGRMAHPVPPMPQYYPPGMDDGFDGGRGPSWPEVGFPDRGGDNLKVFKAERPEMVVHSAYLRAAISAVVGYYSTFSSAGEEMVIEAPYQVLVHHWDELEKYKNNQPESHDAEYAATTKKHVEVLLGFLQQTFSEKIEAEVYRWNNPSGGTATFDMFWLLLKPGSIVYQEHRGHLVPRVISAVQKNDQVRAEEAYAVDVWDIVFERGRLRRRMHKTNIFSWSGERTISTLPLIPARFHPDGEKEVAEKQIALGKMYWELAKQPCYREYNGEVVAKSRRKMGNHSGRVIVDCEGFERFHRHDNSNNRGHYDGPMGRPPQQRLRLDALPQNQPHCSCNACFTANTPSEPSPFAGFDNLDPNHADLPTNTDLYFHIITDTIEAFVLGQRTWLHVRVEGLSDIKPDTSAFNSLVLDPEIKLTVRALIGKFASLDGKVSPWPSDFIKHKGEGRIFLLHGSPGVGKTCTAECISELTRRPLLSLTSGDISTSMSAGSVERSLSYFLTLGERFGALVLLDEADVYLEARRTRDLQRNALVSMFLRALEYYKGVLFLTTNRVEAFDSAFTSRIHVALHYKKLTDEDRGRIWISNFERLERDSAGRCYVPQSARDYVLKSHDVQALRLNGREIRNALQTAVALAETEALESEVQTVTVGEKHLRAVVKMSGGFKSYLYLKNKGTGGAGDDDDDELGLEEQEGRGLVDSEEESGSDREDESCSEAEVSVSEEERDDGEMSDGGKFEEEILSERRVMLMRELAVVSVGE</sequence>
<evidence type="ECO:0000259" key="2">
    <source>
        <dbReference type="SMART" id="SM00382"/>
    </source>
</evidence>
<dbReference type="PANTHER" id="PTHR46411:SF2">
    <property type="entry name" value="AAA+ ATPASE DOMAIN-CONTAINING PROTEIN"/>
    <property type="match status" value="1"/>
</dbReference>
<dbReference type="InterPro" id="IPR054289">
    <property type="entry name" value="DUF7025"/>
</dbReference>
<reference evidence="3" key="1">
    <citation type="journal article" date="2023" name="Mol. Phylogenet. Evol.">
        <title>Genome-scale phylogeny and comparative genomics of the fungal order Sordariales.</title>
        <authorList>
            <person name="Hensen N."/>
            <person name="Bonometti L."/>
            <person name="Westerberg I."/>
            <person name="Brannstrom I.O."/>
            <person name="Guillou S."/>
            <person name="Cros-Aarteil S."/>
            <person name="Calhoun S."/>
            <person name="Haridas S."/>
            <person name="Kuo A."/>
            <person name="Mondo S."/>
            <person name="Pangilinan J."/>
            <person name="Riley R."/>
            <person name="LaButti K."/>
            <person name="Andreopoulos B."/>
            <person name="Lipzen A."/>
            <person name="Chen C."/>
            <person name="Yan M."/>
            <person name="Daum C."/>
            <person name="Ng V."/>
            <person name="Clum A."/>
            <person name="Steindorff A."/>
            <person name="Ohm R.A."/>
            <person name="Martin F."/>
            <person name="Silar P."/>
            <person name="Natvig D.O."/>
            <person name="Lalanne C."/>
            <person name="Gautier V."/>
            <person name="Ament-Velasquez S.L."/>
            <person name="Kruys A."/>
            <person name="Hutchinson M.I."/>
            <person name="Powell A.J."/>
            <person name="Barry K."/>
            <person name="Miller A.N."/>
            <person name="Grigoriev I.V."/>
            <person name="Debuchy R."/>
            <person name="Gladieux P."/>
            <person name="Hiltunen Thoren M."/>
            <person name="Johannesson H."/>
        </authorList>
    </citation>
    <scope>NUCLEOTIDE SEQUENCE</scope>
    <source>
        <strain evidence="3">PSN243</strain>
    </source>
</reference>
<dbReference type="GO" id="GO:0016887">
    <property type="term" value="F:ATP hydrolysis activity"/>
    <property type="evidence" value="ECO:0007669"/>
    <property type="project" value="InterPro"/>
</dbReference>
<dbReference type="SUPFAM" id="SSF52540">
    <property type="entry name" value="P-loop containing nucleoside triphosphate hydrolases"/>
    <property type="match status" value="1"/>
</dbReference>
<feature type="compositionally biased region" description="Acidic residues" evidence="1">
    <location>
        <begin position="795"/>
        <end position="826"/>
    </location>
</feature>
<comment type="caution">
    <text evidence="3">The sequence shown here is derived from an EMBL/GenBank/DDBJ whole genome shotgun (WGS) entry which is preliminary data.</text>
</comment>
<feature type="domain" description="AAA+ ATPase" evidence="2">
    <location>
        <begin position="543"/>
        <end position="672"/>
    </location>
</feature>
<keyword evidence="4" id="KW-1185">Reference proteome</keyword>
<organism evidence="3 4">
    <name type="scientific">Podospora aff. communis PSN243</name>
    <dbReference type="NCBI Taxonomy" id="3040156"/>
    <lineage>
        <taxon>Eukaryota</taxon>
        <taxon>Fungi</taxon>
        <taxon>Dikarya</taxon>
        <taxon>Ascomycota</taxon>
        <taxon>Pezizomycotina</taxon>
        <taxon>Sordariomycetes</taxon>
        <taxon>Sordariomycetidae</taxon>
        <taxon>Sordariales</taxon>
        <taxon>Podosporaceae</taxon>
        <taxon>Podospora</taxon>
    </lineage>
</organism>
<evidence type="ECO:0000256" key="1">
    <source>
        <dbReference type="SAM" id="MobiDB-lite"/>
    </source>
</evidence>
<accession>A0AAV9H2F1</accession>
<dbReference type="InterPro" id="IPR003959">
    <property type="entry name" value="ATPase_AAA_core"/>
</dbReference>
<dbReference type="InterPro" id="IPR027417">
    <property type="entry name" value="P-loop_NTPase"/>
</dbReference>
<dbReference type="PANTHER" id="PTHR46411">
    <property type="entry name" value="FAMILY ATPASE, PUTATIVE-RELATED"/>
    <property type="match status" value="1"/>
</dbReference>
<protein>
    <recommendedName>
        <fullName evidence="2">AAA+ ATPase domain-containing protein</fullName>
    </recommendedName>
</protein>
<dbReference type="Gene3D" id="3.40.50.300">
    <property type="entry name" value="P-loop containing nucleotide triphosphate hydrolases"/>
    <property type="match status" value="1"/>
</dbReference>
<dbReference type="AlphaFoldDB" id="A0AAV9H2F1"/>
<dbReference type="GO" id="GO:0005524">
    <property type="term" value="F:ATP binding"/>
    <property type="evidence" value="ECO:0007669"/>
    <property type="project" value="InterPro"/>
</dbReference>
<name>A0AAV9H2F1_9PEZI</name>
<dbReference type="Pfam" id="PF23232">
    <property type="entry name" value="AAA_lid_13"/>
    <property type="match status" value="1"/>
</dbReference>
<feature type="compositionally biased region" description="Acidic residues" evidence="1">
    <location>
        <begin position="776"/>
        <end position="787"/>
    </location>
</feature>
<gene>
    <name evidence="3" type="ORF">QBC34DRAFT_289702</name>
</gene>
<dbReference type="SMART" id="SM00382">
    <property type="entry name" value="AAA"/>
    <property type="match status" value="1"/>
</dbReference>
<feature type="region of interest" description="Disordered" evidence="1">
    <location>
        <begin position="773"/>
        <end position="836"/>
    </location>
</feature>
<reference evidence="3" key="2">
    <citation type="submission" date="2023-05" db="EMBL/GenBank/DDBJ databases">
        <authorList>
            <consortium name="Lawrence Berkeley National Laboratory"/>
            <person name="Steindorff A."/>
            <person name="Hensen N."/>
            <person name="Bonometti L."/>
            <person name="Westerberg I."/>
            <person name="Brannstrom I.O."/>
            <person name="Guillou S."/>
            <person name="Cros-Aarteil S."/>
            <person name="Calhoun S."/>
            <person name="Haridas S."/>
            <person name="Kuo A."/>
            <person name="Mondo S."/>
            <person name="Pangilinan J."/>
            <person name="Riley R."/>
            <person name="Labutti K."/>
            <person name="Andreopoulos B."/>
            <person name="Lipzen A."/>
            <person name="Chen C."/>
            <person name="Yanf M."/>
            <person name="Daum C."/>
            <person name="Ng V."/>
            <person name="Clum A."/>
            <person name="Ohm R."/>
            <person name="Martin F."/>
            <person name="Silar P."/>
            <person name="Natvig D."/>
            <person name="Lalanne C."/>
            <person name="Gautier V."/>
            <person name="Ament-Velasquez S.L."/>
            <person name="Kruys A."/>
            <person name="Hutchinson M.I."/>
            <person name="Powell A.J."/>
            <person name="Barry K."/>
            <person name="Miller A.N."/>
            <person name="Grigoriev I.V."/>
            <person name="Debuchy R."/>
            <person name="Gladieux P."/>
            <person name="Thoren M.H."/>
            <person name="Johannesson H."/>
        </authorList>
    </citation>
    <scope>NUCLEOTIDE SEQUENCE</scope>
    <source>
        <strain evidence="3">PSN243</strain>
    </source>
</reference>
<evidence type="ECO:0000313" key="4">
    <source>
        <dbReference type="Proteomes" id="UP001321760"/>
    </source>
</evidence>
<dbReference type="InterPro" id="IPR056599">
    <property type="entry name" value="AAA_lid_fung"/>
</dbReference>